<protein>
    <submittedName>
        <fullName evidence="2">Uncharacterized protein</fullName>
    </submittedName>
</protein>
<dbReference type="AlphaFoldDB" id="A0A7W3QKN1"/>
<evidence type="ECO:0000313" key="3">
    <source>
        <dbReference type="Proteomes" id="UP000572680"/>
    </source>
</evidence>
<name>A0A7W3QKN1_ACTNM</name>
<evidence type="ECO:0000313" key="2">
    <source>
        <dbReference type="EMBL" id="MBA8950590.1"/>
    </source>
</evidence>
<dbReference type="Proteomes" id="UP000572680">
    <property type="component" value="Unassembled WGS sequence"/>
</dbReference>
<proteinExistence type="predicted"/>
<gene>
    <name evidence="2" type="ORF">HNR61_002203</name>
</gene>
<dbReference type="EMBL" id="JACJIA010000002">
    <property type="protein sequence ID" value="MBA8950590.1"/>
    <property type="molecule type" value="Genomic_DNA"/>
</dbReference>
<feature type="region of interest" description="Disordered" evidence="1">
    <location>
        <begin position="22"/>
        <end position="45"/>
    </location>
</feature>
<evidence type="ECO:0000256" key="1">
    <source>
        <dbReference type="SAM" id="MobiDB-lite"/>
    </source>
</evidence>
<accession>A0A7W3QKN1</accession>
<sequence length="45" mass="5248">MRSPFAENVAVPRTLVELLADDVPQEPRDGRRRRPRKVRVLRHSA</sequence>
<comment type="caution">
    <text evidence="2">The sequence shown here is derived from an EMBL/GenBank/DDBJ whole genome shotgun (WGS) entry which is preliminary data.</text>
</comment>
<dbReference type="RefSeq" id="WP_182842976.1">
    <property type="nucleotide sequence ID" value="NZ_BAAALP010000022.1"/>
</dbReference>
<feature type="compositionally biased region" description="Basic residues" evidence="1">
    <location>
        <begin position="30"/>
        <end position="45"/>
    </location>
</feature>
<reference evidence="2 3" key="1">
    <citation type="submission" date="2020-08" db="EMBL/GenBank/DDBJ databases">
        <title>Genomic Encyclopedia of Type Strains, Phase IV (KMG-IV): sequencing the most valuable type-strain genomes for metagenomic binning, comparative biology and taxonomic classification.</title>
        <authorList>
            <person name="Goeker M."/>
        </authorList>
    </citation>
    <scope>NUCLEOTIDE SEQUENCE [LARGE SCALE GENOMIC DNA]</scope>
    <source>
        <strain evidence="2 3">DSM 44197</strain>
    </source>
</reference>
<organism evidence="2 3">
    <name type="scientific">Actinomadura namibiensis</name>
    <dbReference type="NCBI Taxonomy" id="182080"/>
    <lineage>
        <taxon>Bacteria</taxon>
        <taxon>Bacillati</taxon>
        <taxon>Actinomycetota</taxon>
        <taxon>Actinomycetes</taxon>
        <taxon>Streptosporangiales</taxon>
        <taxon>Thermomonosporaceae</taxon>
        <taxon>Actinomadura</taxon>
    </lineage>
</organism>
<keyword evidence="3" id="KW-1185">Reference proteome</keyword>